<keyword evidence="4 7" id="KW-0573">Peptidoglycan synthesis</keyword>
<evidence type="ECO:0000259" key="10">
    <source>
        <dbReference type="Pfam" id="PF08245"/>
    </source>
</evidence>
<dbReference type="InterPro" id="IPR013221">
    <property type="entry name" value="Mur_ligase_cen"/>
</dbReference>
<dbReference type="RefSeq" id="WP_045985236.1">
    <property type="nucleotide sequence ID" value="NZ_CP063052.1"/>
</dbReference>
<dbReference type="GO" id="GO:0016881">
    <property type="term" value="F:acid-amino acid ligase activity"/>
    <property type="evidence" value="ECO:0007669"/>
    <property type="project" value="InterPro"/>
</dbReference>
<dbReference type="UniPathway" id="UPA00219"/>
<dbReference type="NCBIfam" id="TIGR01085">
    <property type="entry name" value="murE"/>
    <property type="match status" value="1"/>
</dbReference>
<dbReference type="PANTHER" id="PTHR23135">
    <property type="entry name" value="MUR LIGASE FAMILY MEMBER"/>
    <property type="match status" value="1"/>
</dbReference>
<evidence type="ECO:0000256" key="2">
    <source>
        <dbReference type="ARBA" id="ARBA00022618"/>
    </source>
</evidence>
<dbReference type="Gene3D" id="3.90.190.20">
    <property type="entry name" value="Mur ligase, C-terminal domain"/>
    <property type="match status" value="1"/>
</dbReference>
<keyword evidence="3 7" id="KW-0133">Cell shape</keyword>
<evidence type="ECO:0000313" key="11">
    <source>
        <dbReference type="EMBL" id="KJY76786.1"/>
    </source>
</evidence>
<dbReference type="Pfam" id="PF01225">
    <property type="entry name" value="Mur_ligase"/>
    <property type="match status" value="1"/>
</dbReference>
<feature type="domain" description="Mur ligase central" evidence="10">
    <location>
        <begin position="100"/>
        <end position="300"/>
    </location>
</feature>
<dbReference type="GO" id="GO:0005524">
    <property type="term" value="F:ATP binding"/>
    <property type="evidence" value="ECO:0007669"/>
    <property type="project" value="InterPro"/>
</dbReference>
<organism evidence="11">
    <name type="scientific">Vibrio coralliilyticus</name>
    <dbReference type="NCBI Taxonomy" id="190893"/>
    <lineage>
        <taxon>Bacteria</taxon>
        <taxon>Pseudomonadati</taxon>
        <taxon>Pseudomonadota</taxon>
        <taxon>Gammaproteobacteria</taxon>
        <taxon>Vibrionales</taxon>
        <taxon>Vibrionaceae</taxon>
        <taxon>Vibrio</taxon>
    </lineage>
</organism>
<dbReference type="GO" id="GO:0051301">
    <property type="term" value="P:cell division"/>
    <property type="evidence" value="ECO:0007669"/>
    <property type="project" value="UniProtKB-KW"/>
</dbReference>
<dbReference type="GO" id="GO:0008360">
    <property type="term" value="P:regulation of cell shape"/>
    <property type="evidence" value="ECO:0007669"/>
    <property type="project" value="UniProtKB-KW"/>
</dbReference>
<dbReference type="InterPro" id="IPR004101">
    <property type="entry name" value="Mur_ligase_C"/>
</dbReference>
<dbReference type="Pfam" id="PF02875">
    <property type="entry name" value="Mur_ligase_C"/>
    <property type="match status" value="1"/>
</dbReference>
<dbReference type="Gene3D" id="3.40.1190.10">
    <property type="entry name" value="Mur-like, catalytic domain"/>
    <property type="match status" value="1"/>
</dbReference>
<dbReference type="Gene3D" id="3.40.1390.10">
    <property type="entry name" value="MurE/MurF, N-terminal domain"/>
    <property type="match status" value="1"/>
</dbReference>
<evidence type="ECO:0000256" key="4">
    <source>
        <dbReference type="ARBA" id="ARBA00022984"/>
    </source>
</evidence>
<reference evidence="11" key="1">
    <citation type="journal article" date="2015" name="BMC Genomics">
        <title>Genome mining reveals unlocked bioactive potential of marine Gram-negative bacteria.</title>
        <authorList>
            <person name="Machado H."/>
            <person name="Sonnenschein E.C."/>
            <person name="Melchiorsen J."/>
            <person name="Gram L."/>
        </authorList>
    </citation>
    <scope>NUCLEOTIDE SEQUENCE</scope>
    <source>
        <strain evidence="11">S2052</strain>
    </source>
</reference>
<dbReference type="InterPro" id="IPR036615">
    <property type="entry name" value="Mur_ligase_C_dom_sf"/>
</dbReference>
<gene>
    <name evidence="11" type="ORF">TW71_05465</name>
</gene>
<accession>A0A837GB81</accession>
<sequence length="478" mass="51510">MPTPAINSQIEVLKSLPVNQFKTNSAQIEVNDVFVCREGISHDGHSYAQQAVGRGAVAVIANRPLDIDIPVIMTDSYYQSLALVKAYYGHPHQKIKHIGVTGTNGKTTVSHCLNEILNQTTTSAYIGTLGAKLAGSDYPLENTTPDGVTLLNLFHQMAQRETEFNLMELSSHALAQDRAGFVSLQIGIITNIGRDHLDYHKTKDAYVQAKLQLIDRIAPNGTAVINLDDPHAAAAIERASGRVNVVTFGIENAQAHVFATNVRTTRFGSCFELRIDGECFDVNSQMPFTFNVENALAIAASLLSLGWQPGRIAAALQTIMTPDGRAQFLSLNNGATGLVDYAHNADGLSKLLEDVRPYTKGRLIVVTGVTGDRIQDASGIGVLCSQLADTAVFTSDNPMGVDQEDIFRALTSQVSKVPHFEISDRAEAIEFAKQLSVAGDLIVVCGKGSETHQYISNGKGDKQQYIGDLAALSSEVAK</sequence>
<keyword evidence="5 7" id="KW-0131">Cell cycle</keyword>
<dbReference type="PANTHER" id="PTHR23135:SF4">
    <property type="entry name" value="UDP-N-ACETYLMURAMOYL-L-ALANYL-D-GLUTAMATE--2,6-DIAMINOPIMELATE LIGASE MURE HOMOLOG, CHLOROPLASTIC"/>
    <property type="match status" value="1"/>
</dbReference>
<feature type="domain" description="Mur ligase C-terminal" evidence="9">
    <location>
        <begin position="324"/>
        <end position="448"/>
    </location>
</feature>
<dbReference type="AlphaFoldDB" id="A0A837GB81"/>
<comment type="subcellular location">
    <subcellularLocation>
        <location evidence="7">Cytoplasm</location>
    </subcellularLocation>
</comment>
<comment type="similarity">
    <text evidence="1">Belongs to the MurCDEF family. MurE subfamily.</text>
</comment>
<dbReference type="InterPro" id="IPR036565">
    <property type="entry name" value="Mur-like_cat_sf"/>
</dbReference>
<evidence type="ECO:0000259" key="8">
    <source>
        <dbReference type="Pfam" id="PF01225"/>
    </source>
</evidence>
<dbReference type="GO" id="GO:0005737">
    <property type="term" value="C:cytoplasm"/>
    <property type="evidence" value="ECO:0007669"/>
    <property type="project" value="UniProtKB-SubCell"/>
</dbReference>
<name>A0A837GB81_9VIBR</name>
<dbReference type="InterPro" id="IPR000713">
    <property type="entry name" value="Mur_ligase_N"/>
</dbReference>
<keyword evidence="11" id="KW-0436">Ligase</keyword>
<dbReference type="InterPro" id="IPR035911">
    <property type="entry name" value="MurE/MurF_N"/>
</dbReference>
<dbReference type="SUPFAM" id="SSF53244">
    <property type="entry name" value="MurD-like peptide ligases, peptide-binding domain"/>
    <property type="match status" value="1"/>
</dbReference>
<dbReference type="GO" id="GO:0009252">
    <property type="term" value="P:peptidoglycan biosynthetic process"/>
    <property type="evidence" value="ECO:0007669"/>
    <property type="project" value="UniProtKB-UniPathway"/>
</dbReference>
<evidence type="ECO:0000259" key="9">
    <source>
        <dbReference type="Pfam" id="PF02875"/>
    </source>
</evidence>
<dbReference type="GO" id="GO:0071555">
    <property type="term" value="P:cell wall organization"/>
    <property type="evidence" value="ECO:0007669"/>
    <property type="project" value="UniProtKB-KW"/>
</dbReference>
<comment type="caution">
    <text evidence="11">The sequence shown here is derived from an EMBL/GenBank/DDBJ whole genome shotgun (WGS) entry which is preliminary data.</text>
</comment>
<proteinExistence type="inferred from homology"/>
<dbReference type="SUPFAM" id="SSF53623">
    <property type="entry name" value="MurD-like peptide ligases, catalytic domain"/>
    <property type="match status" value="1"/>
</dbReference>
<evidence type="ECO:0000256" key="7">
    <source>
        <dbReference type="RuleBase" id="RU004135"/>
    </source>
</evidence>
<dbReference type="Pfam" id="PF08245">
    <property type="entry name" value="Mur_ligase_M"/>
    <property type="match status" value="1"/>
</dbReference>
<evidence type="ECO:0000256" key="3">
    <source>
        <dbReference type="ARBA" id="ARBA00022960"/>
    </source>
</evidence>
<evidence type="ECO:0000256" key="5">
    <source>
        <dbReference type="ARBA" id="ARBA00023306"/>
    </source>
</evidence>
<dbReference type="SUPFAM" id="SSF63418">
    <property type="entry name" value="MurE/MurF N-terminal domain"/>
    <property type="match status" value="1"/>
</dbReference>
<comment type="pathway">
    <text evidence="7">Cell wall biogenesis; peptidoglycan biosynthesis.</text>
</comment>
<evidence type="ECO:0000256" key="6">
    <source>
        <dbReference type="ARBA" id="ARBA00023316"/>
    </source>
</evidence>
<protein>
    <submittedName>
        <fullName evidence="11">UDP-N-acetylmuramoylalanyl-D-glutamate--2, 6-diaminopimelate ligase</fullName>
    </submittedName>
</protein>
<keyword evidence="2 7" id="KW-0132">Cell division</keyword>
<keyword evidence="6 7" id="KW-0961">Cell wall biogenesis/degradation</keyword>
<evidence type="ECO:0000256" key="1">
    <source>
        <dbReference type="ARBA" id="ARBA00005898"/>
    </source>
</evidence>
<dbReference type="InterPro" id="IPR005761">
    <property type="entry name" value="UDP-N-AcMur-Glu-dNH2Pim_ligase"/>
</dbReference>
<feature type="domain" description="Mur ligase N-terminal catalytic" evidence="8">
    <location>
        <begin position="22"/>
        <end position="72"/>
    </location>
</feature>
<dbReference type="EMBL" id="JXXR01000003">
    <property type="protein sequence ID" value="KJY76786.1"/>
    <property type="molecule type" value="Genomic_DNA"/>
</dbReference>